<evidence type="ECO:0000313" key="1">
    <source>
        <dbReference type="EMBL" id="OCT42782.1"/>
    </source>
</evidence>
<dbReference type="EMBL" id="JNBU01000008">
    <property type="protein sequence ID" value="OCT42782.1"/>
    <property type="molecule type" value="Genomic_DNA"/>
</dbReference>
<protein>
    <submittedName>
        <fullName evidence="1">Uncharacterized protein</fullName>
    </submittedName>
</protein>
<accession>A0A9X5R0I1</accession>
<reference evidence="1" key="1">
    <citation type="submission" date="2014-05" db="EMBL/GenBank/DDBJ databases">
        <authorList>
            <person name="Jahns A.C."/>
            <person name="Eilers H."/>
            <person name="Alexeyev O.A."/>
        </authorList>
    </citation>
    <scope>NUCLEOTIDE SEQUENCE [LARGE SCALE GENOMIC DNA]</scope>
    <source>
        <strain evidence="1">DSM 20700</strain>
    </source>
</reference>
<gene>
    <name evidence="1" type="ORF">L860_07835</name>
</gene>
<sequence>MLGVVGGGVGRFVVMSFETKVVAFFDLFVVLLGQDGTGKTNDHVPVQPSDGIVRPDLRRKLDEREDVCLAALG</sequence>
<organism evidence="1">
    <name type="scientific">Cutibacterium granulosum DSM 20700</name>
    <dbReference type="NCBI Taxonomy" id="1160719"/>
    <lineage>
        <taxon>Bacteria</taxon>
        <taxon>Bacillati</taxon>
        <taxon>Actinomycetota</taxon>
        <taxon>Actinomycetes</taxon>
        <taxon>Propionibacteriales</taxon>
        <taxon>Propionibacteriaceae</taxon>
        <taxon>Cutibacterium</taxon>
    </lineage>
</organism>
<proteinExistence type="predicted"/>
<comment type="caution">
    <text evidence="1">The sequence shown here is derived from an EMBL/GenBank/DDBJ whole genome shotgun (WGS) entry which is preliminary data.</text>
</comment>
<name>A0A9X5R0I1_9ACTN</name>
<dbReference type="AlphaFoldDB" id="A0A9X5R0I1"/>